<dbReference type="RefSeq" id="WP_349143379.1">
    <property type="nucleotide sequence ID" value="NZ_JBBMFC010000001.1"/>
</dbReference>
<dbReference type="SMART" id="SM00642">
    <property type="entry name" value="Aamy"/>
    <property type="match status" value="1"/>
</dbReference>
<keyword evidence="7" id="KW-0328">Glycosyltransferase</keyword>
<proteinExistence type="inferred from homology"/>
<dbReference type="EC" id="2.4.1.18" evidence="5 11"/>
<dbReference type="CDD" id="cd02855">
    <property type="entry name" value="E_set_GBE_prok_N"/>
    <property type="match status" value="1"/>
</dbReference>
<comment type="catalytic activity">
    <reaction evidence="1">
        <text>Transfers a segment of a (1-&gt;4)-alpha-D-glucan chain to a primary hydroxy group in a similar glucan chain.</text>
        <dbReference type="EC" id="2.4.1.18"/>
    </reaction>
</comment>
<dbReference type="PANTHER" id="PTHR43651:SF3">
    <property type="entry name" value="1,4-ALPHA-GLUCAN-BRANCHING ENZYME"/>
    <property type="match status" value="1"/>
</dbReference>
<dbReference type="InterPro" id="IPR037439">
    <property type="entry name" value="Branching_enzy"/>
</dbReference>
<dbReference type="InterPro" id="IPR006407">
    <property type="entry name" value="GlgB"/>
</dbReference>
<dbReference type="Pfam" id="PF02806">
    <property type="entry name" value="Alpha-amylase_C"/>
    <property type="match status" value="1"/>
</dbReference>
<keyword evidence="8" id="KW-0808">Transferase</keyword>
<dbReference type="InterPro" id="IPR013783">
    <property type="entry name" value="Ig-like_fold"/>
</dbReference>
<evidence type="ECO:0000256" key="7">
    <source>
        <dbReference type="ARBA" id="ARBA00022676"/>
    </source>
</evidence>
<reference evidence="13 14" key="1">
    <citation type="submission" date="2024-03" db="EMBL/GenBank/DDBJ databases">
        <title>Human intestinal bacterial collection.</title>
        <authorList>
            <person name="Pauvert C."/>
            <person name="Hitch T.C.A."/>
            <person name="Clavel T."/>
        </authorList>
    </citation>
    <scope>NUCLEOTIDE SEQUENCE [LARGE SCALE GENOMIC DNA]</scope>
    <source>
        <strain evidence="13 14">CLA-AA-H78B</strain>
    </source>
</reference>
<dbReference type="SUPFAM" id="SSF51011">
    <property type="entry name" value="Glycosyl hydrolase domain"/>
    <property type="match status" value="1"/>
</dbReference>
<comment type="pathway">
    <text evidence="3">Glycan biosynthesis; glycogen biosynthesis.</text>
</comment>
<dbReference type="InterPro" id="IPR004193">
    <property type="entry name" value="Glyco_hydro_13_N"/>
</dbReference>
<dbReference type="Pfam" id="PF02922">
    <property type="entry name" value="CBM_48"/>
    <property type="match status" value="1"/>
</dbReference>
<dbReference type="Gene3D" id="3.20.20.80">
    <property type="entry name" value="Glycosidases"/>
    <property type="match status" value="1"/>
</dbReference>
<dbReference type="CDD" id="cd11322">
    <property type="entry name" value="AmyAc_Glg_BE"/>
    <property type="match status" value="1"/>
</dbReference>
<sequence length="614" mass="71775">MDFQKFLQGKAFDAYEYFGAHLTEEGAVFRVYAPNAANVEVQGDFSGWKLLPMKQKQNPGVFELEIAGAEAGMYYKYAITGADGQVVYHCDPYGMLMELRPGFASRIVDRTWKFTDEKWMQKRDVGKNYNNPMNIYELHAGSWKQKEDGSWYDYEELAEELIPYLKKMGFNYIEFLPLSEHPADCSWGYQNTGFFAPTSRYGTPQQLKRLVEMCHEQGIGVITDFVPVHFAMDDYGLKDFDGTPLYEFPHPDTAYSEWGTMNFMHSRGEVRSFLQSAANYWLTEFHFDGIRMDAISRAIYWNGDPARGVNERAVEFLRNMNAGLHKLHPSAILMAEDSTDFPKVTAPTEYDGLGFDYKWDMGFMNDTLRFFQTAPVYRPYDYHKLSFSMMYFYSDLFLLPFSHDEVVHGKATIIQKMFGDYEIKFPQAKAFYAYVYMHPGKKLNFMGNEFAQFREWDETREQDWDLLKYPLHDAFQRFYAKLSHLYLEEPALYDGEYNSDCFGWLEVDAADYVTYAWERKASGQTIVTVMNLSDQFWKDFRVALPEQYELTELLNTDWEEFGGNTKPEDQNWSVENKPYKKKEQALCLDLPPFTARIFKVKSVKHSAQKKTPKK</sequence>
<dbReference type="InterPro" id="IPR014756">
    <property type="entry name" value="Ig_E-set"/>
</dbReference>
<accession>A0ABV1HWC9</accession>
<dbReference type="SUPFAM" id="SSF81296">
    <property type="entry name" value="E set domains"/>
    <property type="match status" value="1"/>
</dbReference>
<dbReference type="Pfam" id="PF00128">
    <property type="entry name" value="Alpha-amylase"/>
    <property type="match status" value="1"/>
</dbReference>
<dbReference type="InterPro" id="IPR044143">
    <property type="entry name" value="GlgB_N_E_set_prok"/>
</dbReference>
<protein>
    <recommendedName>
        <fullName evidence="5 11">1,4-alpha-glucan branching enzyme</fullName>
        <ecNumber evidence="5 11">2.4.1.18</ecNumber>
    </recommendedName>
</protein>
<evidence type="ECO:0000256" key="3">
    <source>
        <dbReference type="ARBA" id="ARBA00004964"/>
    </source>
</evidence>
<dbReference type="NCBIfam" id="NF008967">
    <property type="entry name" value="PRK12313.1"/>
    <property type="match status" value="1"/>
</dbReference>
<keyword evidence="6" id="KW-0321">Glycogen metabolism</keyword>
<name>A0ABV1HWC9_9FIRM</name>
<dbReference type="InterPro" id="IPR017853">
    <property type="entry name" value="GH"/>
</dbReference>
<comment type="similarity">
    <text evidence="4">Belongs to the glycosyl hydrolase 13 family. GlgB subfamily.</text>
</comment>
<feature type="domain" description="Glycosyl hydrolase family 13 catalytic" evidence="12">
    <location>
        <begin position="137"/>
        <end position="486"/>
    </location>
</feature>
<evidence type="ECO:0000256" key="10">
    <source>
        <dbReference type="ARBA" id="ARBA00023277"/>
    </source>
</evidence>
<evidence type="ECO:0000256" key="9">
    <source>
        <dbReference type="ARBA" id="ARBA00023056"/>
    </source>
</evidence>
<dbReference type="EMBL" id="JBBMFC010000001">
    <property type="protein sequence ID" value="MEQ2577231.1"/>
    <property type="molecule type" value="Genomic_DNA"/>
</dbReference>
<keyword evidence="10" id="KW-0119">Carbohydrate metabolism</keyword>
<evidence type="ECO:0000313" key="13">
    <source>
        <dbReference type="EMBL" id="MEQ2577231.1"/>
    </source>
</evidence>
<evidence type="ECO:0000256" key="6">
    <source>
        <dbReference type="ARBA" id="ARBA00022600"/>
    </source>
</evidence>
<evidence type="ECO:0000259" key="12">
    <source>
        <dbReference type="SMART" id="SM00642"/>
    </source>
</evidence>
<dbReference type="InterPro" id="IPR013780">
    <property type="entry name" value="Glyco_hydro_b"/>
</dbReference>
<evidence type="ECO:0000256" key="2">
    <source>
        <dbReference type="ARBA" id="ARBA00002953"/>
    </source>
</evidence>
<organism evidence="13 14">
    <name type="scientific">Hominiventricola aquisgranensis</name>
    <dbReference type="NCBI Taxonomy" id="3133164"/>
    <lineage>
        <taxon>Bacteria</taxon>
        <taxon>Bacillati</taxon>
        <taxon>Bacillota</taxon>
        <taxon>Clostridia</taxon>
        <taxon>Lachnospirales</taxon>
        <taxon>Lachnospiraceae</taxon>
        <taxon>Hominiventricola</taxon>
    </lineage>
</organism>
<evidence type="ECO:0000256" key="5">
    <source>
        <dbReference type="ARBA" id="ARBA00012541"/>
    </source>
</evidence>
<evidence type="ECO:0000256" key="11">
    <source>
        <dbReference type="NCBIfam" id="TIGR01515"/>
    </source>
</evidence>
<dbReference type="Proteomes" id="UP001470288">
    <property type="component" value="Unassembled WGS sequence"/>
</dbReference>
<evidence type="ECO:0000256" key="8">
    <source>
        <dbReference type="ARBA" id="ARBA00022679"/>
    </source>
</evidence>
<keyword evidence="9" id="KW-0320">Glycogen biosynthesis</keyword>
<evidence type="ECO:0000313" key="14">
    <source>
        <dbReference type="Proteomes" id="UP001470288"/>
    </source>
</evidence>
<comment type="function">
    <text evidence="2">Catalyzes the formation of the alpha-1,6-glucosidic linkages in glycogen by scission of a 1,4-alpha-linked oligosaccharide from growing alpha-1,4-glucan chains and the subsequent attachment of the oligosaccharide to the alpha-1,6 position.</text>
</comment>
<gene>
    <name evidence="13" type="primary">glgB</name>
    <name evidence="13" type="ORF">WMO62_00040</name>
</gene>
<dbReference type="InterPro" id="IPR006047">
    <property type="entry name" value="GH13_cat_dom"/>
</dbReference>
<evidence type="ECO:0000256" key="1">
    <source>
        <dbReference type="ARBA" id="ARBA00000826"/>
    </source>
</evidence>
<dbReference type="SUPFAM" id="SSF51445">
    <property type="entry name" value="(Trans)glycosidases"/>
    <property type="match status" value="1"/>
</dbReference>
<dbReference type="InterPro" id="IPR006048">
    <property type="entry name" value="A-amylase/branching_C"/>
</dbReference>
<comment type="caution">
    <text evidence="13">The sequence shown here is derived from an EMBL/GenBank/DDBJ whole genome shotgun (WGS) entry which is preliminary data.</text>
</comment>
<dbReference type="NCBIfam" id="TIGR01515">
    <property type="entry name" value="branching_enzym"/>
    <property type="match status" value="1"/>
</dbReference>
<evidence type="ECO:0000256" key="4">
    <source>
        <dbReference type="ARBA" id="ARBA00009000"/>
    </source>
</evidence>
<dbReference type="PIRSF" id="PIRSF000463">
    <property type="entry name" value="GlgB"/>
    <property type="match status" value="1"/>
</dbReference>
<dbReference type="PANTHER" id="PTHR43651">
    <property type="entry name" value="1,4-ALPHA-GLUCAN-BRANCHING ENZYME"/>
    <property type="match status" value="1"/>
</dbReference>
<dbReference type="Gene3D" id="2.60.40.1180">
    <property type="entry name" value="Golgi alpha-mannosidase II"/>
    <property type="match status" value="1"/>
</dbReference>
<keyword evidence="14" id="KW-1185">Reference proteome</keyword>
<dbReference type="Gene3D" id="2.60.40.10">
    <property type="entry name" value="Immunoglobulins"/>
    <property type="match status" value="1"/>
</dbReference>